<accession>A0A9P0TEX6</accession>
<feature type="compositionally biased region" description="Polar residues" evidence="1">
    <location>
        <begin position="28"/>
        <end position="51"/>
    </location>
</feature>
<evidence type="ECO:0000313" key="3">
    <source>
        <dbReference type="EMBL" id="CAH4030393.1"/>
    </source>
</evidence>
<feature type="signal peptide" evidence="2">
    <location>
        <begin position="1"/>
        <end position="17"/>
    </location>
</feature>
<dbReference type="EMBL" id="CALOZG010000010">
    <property type="protein sequence ID" value="CAH4030393.1"/>
    <property type="molecule type" value="Genomic_DNA"/>
</dbReference>
<protein>
    <submittedName>
        <fullName evidence="3">Uncharacterized protein</fullName>
    </submittedName>
</protein>
<keyword evidence="2" id="KW-0732">Signal</keyword>
<organism evidence="3 4">
    <name type="scientific">Pieris brassicae</name>
    <name type="common">White butterfly</name>
    <name type="synonym">Large white butterfly</name>
    <dbReference type="NCBI Taxonomy" id="7116"/>
    <lineage>
        <taxon>Eukaryota</taxon>
        <taxon>Metazoa</taxon>
        <taxon>Ecdysozoa</taxon>
        <taxon>Arthropoda</taxon>
        <taxon>Hexapoda</taxon>
        <taxon>Insecta</taxon>
        <taxon>Pterygota</taxon>
        <taxon>Neoptera</taxon>
        <taxon>Endopterygota</taxon>
        <taxon>Lepidoptera</taxon>
        <taxon>Glossata</taxon>
        <taxon>Ditrysia</taxon>
        <taxon>Papilionoidea</taxon>
        <taxon>Pieridae</taxon>
        <taxon>Pierinae</taxon>
        <taxon>Pieris</taxon>
    </lineage>
</organism>
<evidence type="ECO:0000256" key="2">
    <source>
        <dbReference type="SAM" id="SignalP"/>
    </source>
</evidence>
<dbReference type="Proteomes" id="UP001152562">
    <property type="component" value="Unassembled WGS sequence"/>
</dbReference>
<evidence type="ECO:0000313" key="4">
    <source>
        <dbReference type="Proteomes" id="UP001152562"/>
    </source>
</evidence>
<dbReference type="AlphaFoldDB" id="A0A9P0TEX6"/>
<proteinExistence type="predicted"/>
<evidence type="ECO:0000256" key="1">
    <source>
        <dbReference type="SAM" id="MobiDB-lite"/>
    </source>
</evidence>
<feature type="region of interest" description="Disordered" evidence="1">
    <location>
        <begin position="22"/>
        <end position="62"/>
    </location>
</feature>
<reference evidence="3" key="1">
    <citation type="submission" date="2022-05" db="EMBL/GenBank/DDBJ databases">
        <authorList>
            <person name="Okamura Y."/>
        </authorList>
    </citation>
    <scope>NUCLEOTIDE SEQUENCE</scope>
</reference>
<sequence>MTIRFLVLLCCVTFVITKPNNPVYPRTDSANQRNPINIGQNVGTRNPTYPRNQGRPVNVGPNNSANAVAADDSLEVSDKISVHKTIKGIA</sequence>
<keyword evidence="4" id="KW-1185">Reference proteome</keyword>
<name>A0A9P0TEX6_PIEBR</name>
<feature type="chain" id="PRO_5040478599" evidence="2">
    <location>
        <begin position="18"/>
        <end position="90"/>
    </location>
</feature>
<comment type="caution">
    <text evidence="3">The sequence shown here is derived from an EMBL/GenBank/DDBJ whole genome shotgun (WGS) entry which is preliminary data.</text>
</comment>
<gene>
    <name evidence="3" type="ORF">PIBRA_LOCUS7048</name>
</gene>